<dbReference type="PANTHER" id="PTHR46244:SF6">
    <property type="entry name" value="PHOSPHOENOLPYRUVATE-PROTEIN PHOSPHOTRANSFERASE"/>
    <property type="match status" value="1"/>
</dbReference>
<dbReference type="Proteomes" id="UP001565474">
    <property type="component" value="Unassembled WGS sequence"/>
</dbReference>
<keyword evidence="7" id="KW-0963">Cytoplasm</keyword>
<feature type="compositionally biased region" description="Polar residues" evidence="14">
    <location>
        <begin position="783"/>
        <end position="792"/>
    </location>
</feature>
<dbReference type="SMART" id="SM00065">
    <property type="entry name" value="GAF"/>
    <property type="match status" value="1"/>
</dbReference>
<dbReference type="SUPFAM" id="SSF47831">
    <property type="entry name" value="Enzyme I of the PEP:sugar phosphotransferase system HPr-binding (sub)domain"/>
    <property type="match status" value="1"/>
</dbReference>
<evidence type="ECO:0000256" key="7">
    <source>
        <dbReference type="ARBA" id="ARBA00022490"/>
    </source>
</evidence>
<evidence type="ECO:0000256" key="4">
    <source>
        <dbReference type="ARBA" id="ARBA00007837"/>
    </source>
</evidence>
<dbReference type="Gene3D" id="3.20.20.60">
    <property type="entry name" value="Phosphoenolpyruvate-binding domains"/>
    <property type="match status" value="1"/>
</dbReference>
<dbReference type="InterPro" id="IPR015813">
    <property type="entry name" value="Pyrv/PenolPyrv_kinase-like_dom"/>
</dbReference>
<evidence type="ECO:0000259" key="15">
    <source>
        <dbReference type="SMART" id="SM00065"/>
    </source>
</evidence>
<dbReference type="InterPro" id="IPR023151">
    <property type="entry name" value="PEP_util_CS"/>
</dbReference>
<accession>A0ABV4GGC7</accession>
<comment type="caution">
    <text evidence="16">The sequence shown here is derived from an EMBL/GenBank/DDBJ whole genome shotgun (WGS) entry which is preliminary data.</text>
</comment>
<dbReference type="InterPro" id="IPR040442">
    <property type="entry name" value="Pyrv_kinase-like_dom_sf"/>
</dbReference>
<comment type="subcellular location">
    <subcellularLocation>
        <location evidence="3">Cytoplasm</location>
    </subcellularLocation>
</comment>
<dbReference type="Pfam" id="PF01590">
    <property type="entry name" value="GAF"/>
    <property type="match status" value="1"/>
</dbReference>
<comment type="catalytic activity">
    <reaction evidence="1">
        <text>L-histidyl-[protein] + phosphoenolpyruvate = N(pros)-phospho-L-histidyl-[protein] + pyruvate</text>
        <dbReference type="Rhea" id="RHEA:23880"/>
        <dbReference type="Rhea" id="RHEA-COMP:9745"/>
        <dbReference type="Rhea" id="RHEA-COMP:9746"/>
        <dbReference type="ChEBI" id="CHEBI:15361"/>
        <dbReference type="ChEBI" id="CHEBI:29979"/>
        <dbReference type="ChEBI" id="CHEBI:58702"/>
        <dbReference type="ChEBI" id="CHEBI:64837"/>
        <dbReference type="EC" id="2.7.3.9"/>
    </reaction>
</comment>
<dbReference type="PRINTS" id="PR01736">
    <property type="entry name" value="PHPHTRNFRASE"/>
</dbReference>
<organism evidence="16 17">
    <name type="scientific">Bradyrhizobium yuanmingense</name>
    <dbReference type="NCBI Taxonomy" id="108015"/>
    <lineage>
        <taxon>Bacteria</taxon>
        <taxon>Pseudomonadati</taxon>
        <taxon>Pseudomonadota</taxon>
        <taxon>Alphaproteobacteria</taxon>
        <taxon>Hyphomicrobiales</taxon>
        <taxon>Nitrobacteraceae</taxon>
        <taxon>Bradyrhizobium</taxon>
    </lineage>
</organism>
<evidence type="ECO:0000256" key="8">
    <source>
        <dbReference type="ARBA" id="ARBA00022597"/>
    </source>
</evidence>
<feature type="compositionally biased region" description="Basic and acidic residues" evidence="14">
    <location>
        <begin position="716"/>
        <end position="725"/>
    </location>
</feature>
<keyword evidence="8" id="KW-0762">Sugar transport</keyword>
<dbReference type="Pfam" id="PF05524">
    <property type="entry name" value="PEP-utilisers_N"/>
    <property type="match status" value="1"/>
</dbReference>
<dbReference type="Gene3D" id="3.30.450.40">
    <property type="match status" value="1"/>
</dbReference>
<evidence type="ECO:0000256" key="6">
    <source>
        <dbReference type="ARBA" id="ARBA00022448"/>
    </source>
</evidence>
<dbReference type="EC" id="2.7.3.9" evidence="5"/>
<sequence>MRSASGGPRVLLRRLRETMAEQVSAQERLDKIVVLIAANMVAEVCSVYVLRIDNTLELYATEGLNREAVHHTVLSAHEGLVGLVASEATPLNLSDAQSHPAFSFRPETGEEIYHSFLGVPILRAGNTLGVLVVQNRAKRNYVEEELEALQTTAMVLAELIASGELSALAQPGQEPAARHSAQKVGAILSEGIALGHVVLHEPRVVIKDYIAEDLPKEIKRLDTALAKLRADLDRMLERGDVAEGGEHREVLEAYRMFANDQGWSHKLHEAVATGLTAEAAVERVQSDTRARMLRSTDPYLRDRLHDLEDLGYRLMRQLVGQDHAPSREQLPDNAIVIARAMGPAALLDYDRKRLRGIVLEEGTANSHVSIVARALGIPAVGEVPNAPGIADPGDAIIVDGTSGSIYVRPSQEIEAAFAERVRFRARRQAQYLALRDRPCVTRDGQKVELMINAGLAIDLPHIEDTGSAGIGLFRTELQFMVGQSLPRTSDQLALYRTVLDAAGPKPVTFRTLDIGGDKALPYMEAVIEENPALGWRAIRLGLDRPGLLRGQIRALLRAGGGRALRIMFPMISEVAEFDSAKALVERELTYLRQHGHTLPERIDIGTMVEVPALLYQLDELLKKVDFISVGSNDLFQFLFAVDRGNAKVSERFDTISAPIMRALRDIARKAHAAQKSLSLCGEMASKPIGALGADCAGLPLAFALGDRARPGQGDGARPRRQEGRSDAGSSAGCACGQRLDPAEADGICRGRGPCVVAGLSSAFRRPRSFRPLRLNRCRHSPKPNWTSCSRITPRSRPNRSDSSPPSVTCRSRASSPSSRR</sequence>
<evidence type="ECO:0000313" key="16">
    <source>
        <dbReference type="EMBL" id="MEY9470985.1"/>
    </source>
</evidence>
<dbReference type="InterPro" id="IPR036618">
    <property type="entry name" value="PtsI_HPr-bd_sf"/>
</dbReference>
<evidence type="ECO:0000256" key="3">
    <source>
        <dbReference type="ARBA" id="ARBA00004496"/>
    </source>
</evidence>
<evidence type="ECO:0000256" key="10">
    <source>
        <dbReference type="ARBA" id="ARBA00022683"/>
    </source>
</evidence>
<dbReference type="InterPro" id="IPR006318">
    <property type="entry name" value="PTS_EI-like"/>
</dbReference>
<feature type="domain" description="GAF" evidence="15">
    <location>
        <begin position="24"/>
        <end position="170"/>
    </location>
</feature>
<reference evidence="16 17" key="1">
    <citation type="submission" date="2024-07" db="EMBL/GenBank/DDBJ databases">
        <title>Genomic Encyclopedia of Type Strains, Phase V (KMG-V): Genome sequencing to study the core and pangenomes of soil and plant-associated prokaryotes.</title>
        <authorList>
            <person name="Whitman W."/>
        </authorList>
    </citation>
    <scope>NUCLEOTIDE SEQUENCE [LARGE SCALE GENOMIC DNA]</scope>
    <source>
        <strain evidence="16 17">USDA 222</strain>
    </source>
</reference>
<proteinExistence type="inferred from homology"/>
<dbReference type="EMBL" id="JBGBZN010000002">
    <property type="protein sequence ID" value="MEY9470985.1"/>
    <property type="molecule type" value="Genomic_DNA"/>
</dbReference>
<dbReference type="Pfam" id="PF02896">
    <property type="entry name" value="PEP-utilizers_C"/>
    <property type="match status" value="1"/>
</dbReference>
<dbReference type="InterPro" id="IPR008731">
    <property type="entry name" value="PTS_EIN"/>
</dbReference>
<evidence type="ECO:0000256" key="12">
    <source>
        <dbReference type="ARBA" id="ARBA00022777"/>
    </source>
</evidence>
<dbReference type="InterPro" id="IPR003018">
    <property type="entry name" value="GAF"/>
</dbReference>
<dbReference type="InterPro" id="IPR050499">
    <property type="entry name" value="PEP-utilizing_PTS_enzyme"/>
</dbReference>
<feature type="compositionally biased region" description="Low complexity" evidence="14">
    <location>
        <begin position="800"/>
        <end position="820"/>
    </location>
</feature>
<keyword evidence="12" id="KW-0418">Kinase</keyword>
<dbReference type="InterPro" id="IPR000121">
    <property type="entry name" value="PEP_util_C"/>
</dbReference>
<evidence type="ECO:0000256" key="2">
    <source>
        <dbReference type="ARBA" id="ARBA00001946"/>
    </source>
</evidence>
<evidence type="ECO:0000256" key="5">
    <source>
        <dbReference type="ARBA" id="ARBA00012232"/>
    </source>
</evidence>
<keyword evidence="10" id="KW-0598">Phosphotransferase system</keyword>
<dbReference type="InterPro" id="IPR008279">
    <property type="entry name" value="PEP-util_enz_mobile_dom"/>
</dbReference>
<keyword evidence="6" id="KW-0813">Transport</keyword>
<dbReference type="GO" id="GO:0008965">
    <property type="term" value="F:phosphoenolpyruvate-protein phosphotransferase activity"/>
    <property type="evidence" value="ECO:0007669"/>
    <property type="project" value="UniProtKB-EC"/>
</dbReference>
<name>A0ABV4GGC7_9BRAD</name>
<comment type="similarity">
    <text evidence="4">Belongs to the PEP-utilizing enzyme family.</text>
</comment>
<dbReference type="InterPro" id="IPR029016">
    <property type="entry name" value="GAF-like_dom_sf"/>
</dbReference>
<evidence type="ECO:0000256" key="13">
    <source>
        <dbReference type="ARBA" id="ARBA00022842"/>
    </source>
</evidence>
<feature type="region of interest" description="Disordered" evidence="14">
    <location>
        <begin position="781"/>
        <end position="820"/>
    </location>
</feature>
<evidence type="ECO:0000256" key="11">
    <source>
        <dbReference type="ARBA" id="ARBA00022723"/>
    </source>
</evidence>
<protein>
    <recommendedName>
        <fullName evidence="5">phosphoenolpyruvate--protein phosphotransferase</fullName>
        <ecNumber evidence="5">2.7.3.9</ecNumber>
    </recommendedName>
</protein>
<dbReference type="Gene3D" id="1.10.274.10">
    <property type="entry name" value="PtsI, HPr-binding domain"/>
    <property type="match status" value="1"/>
</dbReference>
<dbReference type="PANTHER" id="PTHR46244">
    <property type="entry name" value="PHOSPHOENOLPYRUVATE-PROTEIN PHOSPHOTRANSFERASE"/>
    <property type="match status" value="1"/>
</dbReference>
<comment type="cofactor">
    <cofactor evidence="2">
        <name>Mg(2+)</name>
        <dbReference type="ChEBI" id="CHEBI:18420"/>
    </cofactor>
</comment>
<dbReference type="Gene3D" id="3.50.30.10">
    <property type="entry name" value="Phosphohistidine domain"/>
    <property type="match status" value="1"/>
</dbReference>
<dbReference type="NCBIfam" id="TIGR01417">
    <property type="entry name" value="PTS_I_fam"/>
    <property type="match status" value="1"/>
</dbReference>
<evidence type="ECO:0000256" key="9">
    <source>
        <dbReference type="ARBA" id="ARBA00022679"/>
    </source>
</evidence>
<keyword evidence="9 16" id="KW-0808">Transferase</keyword>
<feature type="region of interest" description="Disordered" evidence="14">
    <location>
        <begin position="708"/>
        <end position="732"/>
    </location>
</feature>
<keyword evidence="17" id="KW-1185">Reference proteome</keyword>
<dbReference type="SUPFAM" id="SSF55781">
    <property type="entry name" value="GAF domain-like"/>
    <property type="match status" value="1"/>
</dbReference>
<dbReference type="SUPFAM" id="SSF52009">
    <property type="entry name" value="Phosphohistidine domain"/>
    <property type="match status" value="1"/>
</dbReference>
<dbReference type="InterPro" id="IPR036637">
    <property type="entry name" value="Phosphohistidine_dom_sf"/>
</dbReference>
<gene>
    <name evidence="16" type="ORF">ABH992_003384</name>
</gene>
<dbReference type="Pfam" id="PF00391">
    <property type="entry name" value="PEP-utilizers"/>
    <property type="match status" value="1"/>
</dbReference>
<dbReference type="PROSITE" id="PS00742">
    <property type="entry name" value="PEP_ENZYMES_2"/>
    <property type="match status" value="1"/>
</dbReference>
<dbReference type="SUPFAM" id="SSF51621">
    <property type="entry name" value="Phosphoenolpyruvate/pyruvate domain"/>
    <property type="match status" value="1"/>
</dbReference>
<evidence type="ECO:0000313" key="17">
    <source>
        <dbReference type="Proteomes" id="UP001565474"/>
    </source>
</evidence>
<evidence type="ECO:0000256" key="1">
    <source>
        <dbReference type="ARBA" id="ARBA00000683"/>
    </source>
</evidence>
<keyword evidence="13" id="KW-0460">Magnesium</keyword>
<evidence type="ECO:0000256" key="14">
    <source>
        <dbReference type="SAM" id="MobiDB-lite"/>
    </source>
</evidence>
<keyword evidence="11" id="KW-0479">Metal-binding</keyword>